<keyword evidence="4 6" id="KW-0472">Membrane</keyword>
<dbReference type="AlphaFoldDB" id="A0A2A6CRJ1"/>
<feature type="transmembrane region" description="Helical" evidence="6">
    <location>
        <begin position="62"/>
        <end position="82"/>
    </location>
</feature>
<dbReference type="GO" id="GO:0016020">
    <property type="term" value="C:membrane"/>
    <property type="evidence" value="ECO:0007669"/>
    <property type="project" value="UniProtKB-SubCell"/>
</dbReference>
<feature type="region of interest" description="Disordered" evidence="5">
    <location>
        <begin position="351"/>
        <end position="376"/>
    </location>
</feature>
<keyword evidence="8" id="KW-1185">Reference proteome</keyword>
<proteinExistence type="predicted"/>
<dbReference type="GO" id="GO:0004930">
    <property type="term" value="F:G protein-coupled receptor activity"/>
    <property type="evidence" value="ECO:0007669"/>
    <property type="project" value="InterPro"/>
</dbReference>
<dbReference type="CDD" id="cd14978">
    <property type="entry name" value="7tmA_FMRFamide_R-like"/>
    <property type="match status" value="1"/>
</dbReference>
<accession>A0A8R1YT70</accession>
<dbReference type="Pfam" id="PF00001">
    <property type="entry name" value="7tm_1"/>
    <property type="match status" value="1"/>
</dbReference>
<evidence type="ECO:0000256" key="1">
    <source>
        <dbReference type="ARBA" id="ARBA00004370"/>
    </source>
</evidence>
<dbReference type="PANTHER" id="PTHR46709">
    <property type="entry name" value="PROTEIN CBG23488-RELATED"/>
    <property type="match status" value="1"/>
</dbReference>
<dbReference type="InterPro" id="IPR000276">
    <property type="entry name" value="GPCR_Rhodpsn"/>
</dbReference>
<dbReference type="OrthoDB" id="5783891at2759"/>
<feature type="transmembrane region" description="Helical" evidence="6">
    <location>
        <begin position="26"/>
        <end position="50"/>
    </location>
</feature>
<evidence type="ECO:0000313" key="8">
    <source>
        <dbReference type="Proteomes" id="UP000005239"/>
    </source>
</evidence>
<dbReference type="InterPro" id="IPR017452">
    <property type="entry name" value="GPCR_Rhodpsn_7TM"/>
</dbReference>
<feature type="transmembrane region" description="Helical" evidence="6">
    <location>
        <begin position="256"/>
        <end position="280"/>
    </location>
</feature>
<keyword evidence="2 6" id="KW-0812">Transmembrane</keyword>
<dbReference type="Proteomes" id="UP000005239">
    <property type="component" value="Unassembled WGS sequence"/>
</dbReference>
<dbReference type="SUPFAM" id="SSF81321">
    <property type="entry name" value="Family A G protein-coupled receptor-like"/>
    <property type="match status" value="1"/>
</dbReference>
<evidence type="ECO:0000256" key="4">
    <source>
        <dbReference type="ARBA" id="ARBA00023136"/>
    </source>
</evidence>
<reference evidence="8" key="1">
    <citation type="journal article" date="2008" name="Nat. Genet.">
        <title>The Pristionchus pacificus genome provides a unique perspective on nematode lifestyle and parasitism.</title>
        <authorList>
            <person name="Dieterich C."/>
            <person name="Clifton S.W."/>
            <person name="Schuster L.N."/>
            <person name="Chinwalla A."/>
            <person name="Delehaunty K."/>
            <person name="Dinkelacker I."/>
            <person name="Fulton L."/>
            <person name="Fulton R."/>
            <person name="Godfrey J."/>
            <person name="Minx P."/>
            <person name="Mitreva M."/>
            <person name="Roeseler W."/>
            <person name="Tian H."/>
            <person name="Witte H."/>
            <person name="Yang S.P."/>
            <person name="Wilson R.K."/>
            <person name="Sommer R.J."/>
        </authorList>
    </citation>
    <scope>NUCLEOTIDE SEQUENCE [LARGE SCALE GENOMIC DNA]</scope>
    <source>
        <strain evidence="8">PS312</strain>
    </source>
</reference>
<gene>
    <name evidence="7" type="primary">WBGene00276202</name>
</gene>
<accession>A0A2A6CRJ1</accession>
<evidence type="ECO:0000256" key="3">
    <source>
        <dbReference type="ARBA" id="ARBA00022989"/>
    </source>
</evidence>
<reference evidence="7" key="2">
    <citation type="submission" date="2022-06" db="UniProtKB">
        <authorList>
            <consortium name="EnsemblMetazoa"/>
        </authorList>
    </citation>
    <scope>IDENTIFICATION</scope>
    <source>
        <strain evidence="7">PS312</strain>
    </source>
</reference>
<dbReference type="PANTHER" id="PTHR46709:SF4">
    <property type="entry name" value="G-PROTEIN COUPLED RECEPTORS FAMILY 1 PROFILE DOMAIN-CONTAINING PROTEIN"/>
    <property type="match status" value="1"/>
</dbReference>
<organism evidence="7 8">
    <name type="scientific">Pristionchus pacificus</name>
    <name type="common">Parasitic nematode worm</name>
    <dbReference type="NCBI Taxonomy" id="54126"/>
    <lineage>
        <taxon>Eukaryota</taxon>
        <taxon>Metazoa</taxon>
        <taxon>Ecdysozoa</taxon>
        <taxon>Nematoda</taxon>
        <taxon>Chromadorea</taxon>
        <taxon>Rhabditida</taxon>
        <taxon>Rhabditina</taxon>
        <taxon>Diplogasteromorpha</taxon>
        <taxon>Diplogasteroidea</taxon>
        <taxon>Neodiplogasteridae</taxon>
        <taxon>Pristionchus</taxon>
    </lineage>
</organism>
<feature type="transmembrane region" description="Helical" evidence="6">
    <location>
        <begin position="204"/>
        <end position="222"/>
    </location>
</feature>
<feature type="transmembrane region" description="Helical" evidence="6">
    <location>
        <begin position="292"/>
        <end position="313"/>
    </location>
</feature>
<feature type="transmembrane region" description="Helical" evidence="6">
    <location>
        <begin position="149"/>
        <end position="168"/>
    </location>
</feature>
<protein>
    <submittedName>
        <fullName evidence="7">G protein-coupled receptor</fullName>
    </submittedName>
</protein>
<feature type="transmembrane region" description="Helical" evidence="6">
    <location>
        <begin position="102"/>
        <end position="128"/>
    </location>
</feature>
<dbReference type="Gene3D" id="1.20.1070.10">
    <property type="entry name" value="Rhodopsin 7-helix transmembrane proteins"/>
    <property type="match status" value="1"/>
</dbReference>
<evidence type="ECO:0000256" key="2">
    <source>
        <dbReference type="ARBA" id="ARBA00022692"/>
    </source>
</evidence>
<comment type="subcellular location">
    <subcellularLocation>
        <location evidence="1">Membrane</location>
    </subcellularLocation>
</comment>
<evidence type="ECO:0000313" key="7">
    <source>
        <dbReference type="EnsemblMetazoa" id="PPA37833.1"/>
    </source>
</evidence>
<dbReference type="PROSITE" id="PS50262">
    <property type="entry name" value="G_PROTEIN_RECEP_F1_2"/>
    <property type="match status" value="1"/>
</dbReference>
<dbReference type="EnsemblMetazoa" id="PPA37833.1">
    <property type="protein sequence ID" value="PPA37833.1"/>
    <property type="gene ID" value="WBGene00276202"/>
</dbReference>
<evidence type="ECO:0000256" key="5">
    <source>
        <dbReference type="SAM" id="MobiDB-lite"/>
    </source>
</evidence>
<evidence type="ECO:0000256" key="6">
    <source>
        <dbReference type="SAM" id="Phobius"/>
    </source>
</evidence>
<name>A0A2A6CRJ1_PRIPA</name>
<sequence length="376" mass="42997">MESSTVIIPSIDPCEYSSPEYLTERFILVTGIGTTIALISIVENAFLCFLLLRRYSFRSSPLLYLGLLAGCDIFISLSYIPLMSLNLLADMAESPLLLNAWFNYMTPMITISHIAMTAQSFLIVAATFERYQLTVCPRMSSSSFNRRRPFMAMGALLLGILTKFSMAFELEITTSEECKGTMLEKTLAVSELGKHNVYNSIWKFFARTIITVYIPFFILAFFNARIVCVIQKADYIEHLEETGKKRKNRVKEATRTLVFIVCVYLMSNILNVVVTIWEYIDIKSLEEHPGFYLFSVDIVSLLTVVACSLRLPIYLTCQSQLRREIITFFTHFIKSRQEKYMEHSTMITNTKMDKEDDSSSSDLLSPSPLLNNKINH</sequence>
<keyword evidence="3 6" id="KW-1133">Transmembrane helix</keyword>
<feature type="compositionally biased region" description="Low complexity" evidence="5">
    <location>
        <begin position="360"/>
        <end position="370"/>
    </location>
</feature>